<evidence type="ECO:0000256" key="1">
    <source>
        <dbReference type="ARBA" id="ARBA00022679"/>
    </source>
</evidence>
<dbReference type="CDD" id="cd01448">
    <property type="entry name" value="TST_Repeat_1"/>
    <property type="match status" value="1"/>
</dbReference>
<evidence type="ECO:0000313" key="6">
    <source>
        <dbReference type="Proteomes" id="UP001301012"/>
    </source>
</evidence>
<dbReference type="PROSITE" id="PS50206">
    <property type="entry name" value="RHODANESE_3"/>
    <property type="match status" value="3"/>
</dbReference>
<dbReference type="RefSeq" id="WP_284131530.1">
    <property type="nucleotide sequence ID" value="NZ_JASKYM010000001.1"/>
</dbReference>
<feature type="domain" description="Rhodanese" evidence="4">
    <location>
        <begin position="190"/>
        <end position="297"/>
    </location>
</feature>
<feature type="signal peptide" evidence="3">
    <location>
        <begin position="1"/>
        <end position="25"/>
    </location>
</feature>
<dbReference type="Proteomes" id="UP001301012">
    <property type="component" value="Unassembled WGS sequence"/>
</dbReference>
<dbReference type="SUPFAM" id="SSF52821">
    <property type="entry name" value="Rhodanese/Cell cycle control phosphatase"/>
    <property type="match status" value="3"/>
</dbReference>
<gene>
    <name evidence="5" type="ORF">QOZ84_03275</name>
</gene>
<dbReference type="InterPro" id="IPR036873">
    <property type="entry name" value="Rhodanese-like_dom_sf"/>
</dbReference>
<name>A0ABT7E6K2_9FIRM</name>
<dbReference type="PROSITE" id="PS51257">
    <property type="entry name" value="PROKAR_LIPOPROTEIN"/>
    <property type="match status" value="1"/>
</dbReference>
<evidence type="ECO:0000259" key="4">
    <source>
        <dbReference type="PROSITE" id="PS50206"/>
    </source>
</evidence>
<accession>A0ABT7E6K2</accession>
<feature type="chain" id="PRO_5047058745" evidence="3">
    <location>
        <begin position="26"/>
        <end position="457"/>
    </location>
</feature>
<dbReference type="InterPro" id="IPR045078">
    <property type="entry name" value="TST/MPST-like"/>
</dbReference>
<keyword evidence="3" id="KW-0732">Signal</keyword>
<dbReference type="EMBL" id="JASKYM010000001">
    <property type="protein sequence ID" value="MDK2562558.1"/>
    <property type="molecule type" value="Genomic_DNA"/>
</dbReference>
<feature type="domain" description="Rhodanese" evidence="4">
    <location>
        <begin position="54"/>
        <end position="162"/>
    </location>
</feature>
<dbReference type="InterPro" id="IPR001763">
    <property type="entry name" value="Rhodanese-like_dom"/>
</dbReference>
<feature type="domain" description="Rhodanese" evidence="4">
    <location>
        <begin position="330"/>
        <end position="452"/>
    </location>
</feature>
<sequence>MNLKRTFKNIALISTLITSMLTLSACSNKENEKPEASEVKTKVISTEELKTNVDKDDWIVVDTRLNDSYNGWTLNGEKRGGHIPQAVDFSYNWLKVEDKNKDKILKEALKNKGIEKDKNIVLYDTDGKSSNEVASYLNENGYKNLYTYDIDQWAEDKNLPLEKYENYKMIVPAKVVKEVVDGKKPETFEKAKNVKIVEASWGEETESYKKGHIPTSVHINTDTVEPPPTWMLASDKDLAKFAKDYGFTKDDTIIVTGAEPMASYRVATVLRYIGVNDVRVLNGGSDSWVSAGYELETKSNPKTQGADFKATIPANPDLIDTIPELKEKLKDDKFTLVDNRMWDEYIGKISGYSYHKKKGRIPGAVYGYAGTEGSTSLNYYRNIDKTMRNANEIKDLWKKCGIDTNNQLAFMCGSGWRAAEVLTYANVMGYDKTSLYSDGWIGWSTDSSNPTETGEPK</sequence>
<evidence type="ECO:0000256" key="2">
    <source>
        <dbReference type="ARBA" id="ARBA00022737"/>
    </source>
</evidence>
<comment type="caution">
    <text evidence="5">The sequence shown here is derived from an EMBL/GenBank/DDBJ whole genome shotgun (WGS) entry which is preliminary data.</text>
</comment>
<evidence type="ECO:0000256" key="3">
    <source>
        <dbReference type="SAM" id="SignalP"/>
    </source>
</evidence>
<dbReference type="SMART" id="SM00450">
    <property type="entry name" value="RHOD"/>
    <property type="match status" value="3"/>
</dbReference>
<evidence type="ECO:0000313" key="5">
    <source>
        <dbReference type="EMBL" id="MDK2562558.1"/>
    </source>
</evidence>
<protein>
    <submittedName>
        <fullName evidence="5">Rhodanese-like domain-containing protein</fullName>
    </submittedName>
</protein>
<reference evidence="5 6" key="1">
    <citation type="submission" date="2023-05" db="EMBL/GenBank/DDBJ databases">
        <title>Rombocin, a short stable natural nisin variant, displays selective antimicrobial activity against Listeria monocytogenes and employs dual mode of action to kill target bacterial strains.</title>
        <authorList>
            <person name="Wambui J."/>
            <person name="Stephan R."/>
            <person name="Kuipers O.P."/>
        </authorList>
    </citation>
    <scope>NUCLEOTIDE SEQUENCE [LARGE SCALE GENOMIC DNA]</scope>
    <source>
        <strain evidence="5 6">RC002</strain>
    </source>
</reference>
<dbReference type="Pfam" id="PF00581">
    <property type="entry name" value="Rhodanese"/>
    <property type="match status" value="3"/>
</dbReference>
<keyword evidence="6" id="KW-1185">Reference proteome</keyword>
<keyword evidence="2" id="KW-0677">Repeat</keyword>
<dbReference type="PANTHER" id="PTHR11364">
    <property type="entry name" value="THIOSULFATE SULFERTANSFERASE"/>
    <property type="match status" value="1"/>
</dbReference>
<proteinExistence type="predicted"/>
<dbReference type="PANTHER" id="PTHR11364:SF27">
    <property type="entry name" value="SULFURTRANSFERASE"/>
    <property type="match status" value="1"/>
</dbReference>
<organism evidence="5 6">
    <name type="scientific">Romboutsia sedimentorum</name>
    <dbReference type="NCBI Taxonomy" id="1368474"/>
    <lineage>
        <taxon>Bacteria</taxon>
        <taxon>Bacillati</taxon>
        <taxon>Bacillota</taxon>
        <taxon>Clostridia</taxon>
        <taxon>Peptostreptococcales</taxon>
        <taxon>Peptostreptococcaceae</taxon>
        <taxon>Romboutsia</taxon>
    </lineage>
</organism>
<keyword evidence="1" id="KW-0808">Transferase</keyword>
<dbReference type="Gene3D" id="3.40.250.10">
    <property type="entry name" value="Rhodanese-like domain"/>
    <property type="match status" value="3"/>
</dbReference>